<dbReference type="Gene3D" id="1.10.1200.10">
    <property type="entry name" value="ACP-like"/>
    <property type="match status" value="1"/>
</dbReference>
<gene>
    <name evidence="2" type="ORF">RNC47_03220</name>
</gene>
<protein>
    <submittedName>
        <fullName evidence="2">Acyl carrier protein</fullName>
    </submittedName>
</protein>
<feature type="domain" description="Carrier" evidence="1">
    <location>
        <begin position="4"/>
        <end position="91"/>
    </location>
</feature>
<dbReference type="InterPro" id="IPR036736">
    <property type="entry name" value="ACP-like_sf"/>
</dbReference>
<dbReference type="Proteomes" id="UP001183420">
    <property type="component" value="Unassembled WGS sequence"/>
</dbReference>
<dbReference type="SUPFAM" id="SSF47336">
    <property type="entry name" value="ACP-like"/>
    <property type="match status" value="1"/>
</dbReference>
<accession>A0ABU2LIE4</accession>
<organism evidence="2 3">
    <name type="scientific">Streptomyces millisiae</name>
    <dbReference type="NCBI Taxonomy" id="3075542"/>
    <lineage>
        <taxon>Bacteria</taxon>
        <taxon>Bacillati</taxon>
        <taxon>Actinomycetota</taxon>
        <taxon>Actinomycetes</taxon>
        <taxon>Kitasatosporales</taxon>
        <taxon>Streptomycetaceae</taxon>
        <taxon>Streptomyces</taxon>
    </lineage>
</organism>
<dbReference type="InterPro" id="IPR009081">
    <property type="entry name" value="PP-bd_ACP"/>
</dbReference>
<evidence type="ECO:0000313" key="2">
    <source>
        <dbReference type="EMBL" id="MDT0317348.1"/>
    </source>
</evidence>
<comment type="caution">
    <text evidence="2">The sequence shown here is derived from an EMBL/GenBank/DDBJ whole genome shotgun (WGS) entry which is preliminary data.</text>
</comment>
<evidence type="ECO:0000259" key="1">
    <source>
        <dbReference type="PROSITE" id="PS50075"/>
    </source>
</evidence>
<evidence type="ECO:0000313" key="3">
    <source>
        <dbReference type="Proteomes" id="UP001183420"/>
    </source>
</evidence>
<sequence>MTAPTTVPDEKQIRDGVRAALAVPLGDALADVPDDAELTTALGERYDSLTAMECVTAVETRFGVEVDFVADDVRHWFSSVSRMARFVRERLEDGAVLDGGA</sequence>
<dbReference type="RefSeq" id="WP_311595296.1">
    <property type="nucleotide sequence ID" value="NZ_JAVREM010000002.1"/>
</dbReference>
<dbReference type="EMBL" id="JAVREM010000002">
    <property type="protein sequence ID" value="MDT0317348.1"/>
    <property type="molecule type" value="Genomic_DNA"/>
</dbReference>
<reference evidence="3" key="1">
    <citation type="submission" date="2023-07" db="EMBL/GenBank/DDBJ databases">
        <title>30 novel species of actinomycetes from the DSMZ collection.</title>
        <authorList>
            <person name="Nouioui I."/>
        </authorList>
    </citation>
    <scope>NUCLEOTIDE SEQUENCE [LARGE SCALE GENOMIC DNA]</scope>
    <source>
        <strain evidence="3">DSM 44918</strain>
    </source>
</reference>
<proteinExistence type="predicted"/>
<dbReference type="PROSITE" id="PS50075">
    <property type="entry name" value="CARRIER"/>
    <property type="match status" value="1"/>
</dbReference>
<keyword evidence="3" id="KW-1185">Reference proteome</keyword>
<name>A0ABU2LIE4_9ACTN</name>